<evidence type="ECO:0008006" key="4">
    <source>
        <dbReference type="Google" id="ProtNLM"/>
    </source>
</evidence>
<dbReference type="AlphaFoldDB" id="A0A1D8PAM6"/>
<evidence type="ECO:0000256" key="1">
    <source>
        <dbReference type="SAM" id="Phobius"/>
    </source>
</evidence>
<dbReference type="RefSeq" id="WP_070237798.1">
    <property type="nucleotide sequence ID" value="NZ_CP017478.1"/>
</dbReference>
<dbReference type="OrthoDB" id="1453201at2"/>
<evidence type="ECO:0000313" key="3">
    <source>
        <dbReference type="Proteomes" id="UP000176050"/>
    </source>
</evidence>
<keyword evidence="1" id="KW-0812">Transmembrane</keyword>
<gene>
    <name evidence="2" type="ORF">LPB138_13530</name>
</gene>
<keyword evidence="3" id="KW-1185">Reference proteome</keyword>
<organism evidence="2 3">
    <name type="scientific">Urechidicola croceus</name>
    <dbReference type="NCBI Taxonomy" id="1850246"/>
    <lineage>
        <taxon>Bacteria</taxon>
        <taxon>Pseudomonadati</taxon>
        <taxon>Bacteroidota</taxon>
        <taxon>Flavobacteriia</taxon>
        <taxon>Flavobacteriales</taxon>
        <taxon>Flavobacteriaceae</taxon>
        <taxon>Urechidicola</taxon>
    </lineage>
</organism>
<keyword evidence="1" id="KW-1133">Transmembrane helix</keyword>
<accession>A0A1D8PAM6</accession>
<dbReference type="PROSITE" id="PS51257">
    <property type="entry name" value="PROKAR_LIPOPROTEIN"/>
    <property type="match status" value="1"/>
</dbReference>
<protein>
    <recommendedName>
        <fullName evidence="4">Lipoprotein</fullName>
    </recommendedName>
</protein>
<feature type="transmembrane region" description="Helical" evidence="1">
    <location>
        <begin position="97"/>
        <end position="117"/>
    </location>
</feature>
<reference evidence="2 3" key="1">
    <citation type="submission" date="2016-10" db="EMBL/GenBank/DDBJ databases">
        <title>Lutibacter sp. LPB0138, isolated from marine gastropod.</title>
        <authorList>
            <person name="Kim E."/>
            <person name="Yi H."/>
        </authorList>
    </citation>
    <scope>NUCLEOTIDE SEQUENCE [LARGE SCALE GENOMIC DNA]</scope>
    <source>
        <strain evidence="2 3">LPB0138</strain>
    </source>
</reference>
<proteinExistence type="predicted"/>
<keyword evidence="1" id="KW-0472">Membrane</keyword>
<sequence>MKTIKKQLRFWVFVLSSVIMIQSCRVYHKETVTLDEAIQKQKRVKIITNDDQKYKFKKVVFEDGLFYGVSMKKGKEVKTQLKVEELKKVRLHNKKMSIIYGILTPIVVIFGVLYIGFSNWKGPNIGPINFPN</sequence>
<dbReference type="EMBL" id="CP017478">
    <property type="protein sequence ID" value="AOW21638.1"/>
    <property type="molecule type" value="Genomic_DNA"/>
</dbReference>
<evidence type="ECO:0000313" key="2">
    <source>
        <dbReference type="EMBL" id="AOW21638.1"/>
    </source>
</evidence>
<name>A0A1D8PAM6_9FLAO</name>
<dbReference type="KEGG" id="lul:LPB138_13530"/>
<dbReference type="Proteomes" id="UP000176050">
    <property type="component" value="Chromosome"/>
</dbReference>